<dbReference type="Pfam" id="PF03478">
    <property type="entry name" value="Beta-prop_KIB1-4"/>
    <property type="match status" value="1"/>
</dbReference>
<feature type="domain" description="KIB1-4 beta-propeller" evidence="2">
    <location>
        <begin position="78"/>
        <end position="406"/>
    </location>
</feature>
<evidence type="ECO:0000313" key="4">
    <source>
        <dbReference type="Proteomes" id="UP001412067"/>
    </source>
</evidence>
<gene>
    <name evidence="3" type="ORF">KSP40_PGU014196</name>
</gene>
<dbReference type="PANTHER" id="PTHR44586:SF25">
    <property type="entry name" value="(WILD MALAYSIAN BANANA) HYPOTHETICAL PROTEIN"/>
    <property type="match status" value="1"/>
</dbReference>
<organism evidence="3 4">
    <name type="scientific">Platanthera guangdongensis</name>
    <dbReference type="NCBI Taxonomy" id="2320717"/>
    <lineage>
        <taxon>Eukaryota</taxon>
        <taxon>Viridiplantae</taxon>
        <taxon>Streptophyta</taxon>
        <taxon>Embryophyta</taxon>
        <taxon>Tracheophyta</taxon>
        <taxon>Spermatophyta</taxon>
        <taxon>Magnoliopsida</taxon>
        <taxon>Liliopsida</taxon>
        <taxon>Asparagales</taxon>
        <taxon>Orchidaceae</taxon>
        <taxon>Orchidoideae</taxon>
        <taxon>Orchideae</taxon>
        <taxon>Orchidinae</taxon>
        <taxon>Platanthera</taxon>
    </lineage>
</organism>
<comment type="caution">
    <text evidence="3">The sequence shown here is derived from an EMBL/GenBank/DDBJ whole genome shotgun (WGS) entry which is preliminary data.</text>
</comment>
<reference evidence="3 4" key="1">
    <citation type="journal article" date="2022" name="Nat. Plants">
        <title>Genomes of leafy and leafless Platanthera orchids illuminate the evolution of mycoheterotrophy.</title>
        <authorList>
            <person name="Li M.H."/>
            <person name="Liu K.W."/>
            <person name="Li Z."/>
            <person name="Lu H.C."/>
            <person name="Ye Q.L."/>
            <person name="Zhang D."/>
            <person name="Wang J.Y."/>
            <person name="Li Y.F."/>
            <person name="Zhong Z.M."/>
            <person name="Liu X."/>
            <person name="Yu X."/>
            <person name="Liu D.K."/>
            <person name="Tu X.D."/>
            <person name="Liu B."/>
            <person name="Hao Y."/>
            <person name="Liao X.Y."/>
            <person name="Jiang Y.T."/>
            <person name="Sun W.H."/>
            <person name="Chen J."/>
            <person name="Chen Y.Q."/>
            <person name="Ai Y."/>
            <person name="Zhai J.W."/>
            <person name="Wu S.S."/>
            <person name="Zhou Z."/>
            <person name="Hsiao Y.Y."/>
            <person name="Wu W.L."/>
            <person name="Chen Y.Y."/>
            <person name="Lin Y.F."/>
            <person name="Hsu J.L."/>
            <person name="Li C.Y."/>
            <person name="Wang Z.W."/>
            <person name="Zhao X."/>
            <person name="Zhong W.Y."/>
            <person name="Ma X.K."/>
            <person name="Ma L."/>
            <person name="Huang J."/>
            <person name="Chen G.Z."/>
            <person name="Huang M.Z."/>
            <person name="Huang L."/>
            <person name="Peng D.H."/>
            <person name="Luo Y.B."/>
            <person name="Zou S.Q."/>
            <person name="Chen S.P."/>
            <person name="Lan S."/>
            <person name="Tsai W.C."/>
            <person name="Van de Peer Y."/>
            <person name="Liu Z.J."/>
        </authorList>
    </citation>
    <scope>NUCLEOTIDE SEQUENCE [LARGE SCALE GENOMIC DNA]</scope>
    <source>
        <strain evidence="3">Lor288</strain>
    </source>
</reference>
<name>A0ABR2LMF7_9ASPA</name>
<dbReference type="InterPro" id="IPR005174">
    <property type="entry name" value="KIB1-4_b-propeller"/>
</dbReference>
<protein>
    <recommendedName>
        <fullName evidence="2">KIB1-4 beta-propeller domain-containing protein</fullName>
    </recommendedName>
</protein>
<accession>A0ABR2LMF7</accession>
<feature type="region of interest" description="Disordered" evidence="1">
    <location>
        <begin position="450"/>
        <end position="473"/>
    </location>
</feature>
<proteinExistence type="predicted"/>
<dbReference type="Proteomes" id="UP001412067">
    <property type="component" value="Unassembled WGS sequence"/>
</dbReference>
<evidence type="ECO:0000259" key="2">
    <source>
        <dbReference type="Pfam" id="PF03478"/>
    </source>
</evidence>
<evidence type="ECO:0000313" key="3">
    <source>
        <dbReference type="EMBL" id="KAK8944025.1"/>
    </source>
</evidence>
<sequence>MASSSIEACWGNLPPEIVLSIAERLVVADIIRLRVICVSWAWALAAKSPHAVNLSFLPSPWLLLPNSDAQEGSNDSTFFSVIEDRCYKISPLPQITGRHLLGTSQHGWLVTIDDLLTPRLLNPLTMQELPLPSLVTIPNLFEPVYFPDDHGSLHAVWYNHTNRFLFSRERFPDLLELYFRKIIVTSSPMQGSIAVVLCTIDIFESCLSFARVGGEAWSAYLKFPSDVDHFEDVIFNEESGKLYALSNLGAVFILECRNSSIEIISMVSMRINRNRSLQRKRYIFFSCGGDLMMVTWNPPATSTPILPFLIDDALIFKIFRFNRDCYSRHESQISNIRAIAANSTEVCPYGSCWMPVNNLGAQSLFIGSNHCIILDCAVENMRNKVFFIYDGIPRVLPYLRDLGMFDLEKSKVKRLLDPLYNLPKKPSPICCFHQTQNGLVVITSRDCVGSDRRSNPEFQSKTDSTESPPPTINRRNLVRNISTWMACNN</sequence>
<dbReference type="PANTHER" id="PTHR44586">
    <property type="entry name" value="F-BOX DOMAIN CONTAINING PROTEIN, EXPRESSED"/>
    <property type="match status" value="1"/>
</dbReference>
<evidence type="ECO:0000256" key="1">
    <source>
        <dbReference type="SAM" id="MobiDB-lite"/>
    </source>
</evidence>
<dbReference type="EMBL" id="JBBWWR010000018">
    <property type="protein sequence ID" value="KAK8944025.1"/>
    <property type="molecule type" value="Genomic_DNA"/>
</dbReference>
<dbReference type="Gene3D" id="1.20.1280.50">
    <property type="match status" value="1"/>
</dbReference>
<feature type="compositionally biased region" description="Polar residues" evidence="1">
    <location>
        <begin position="456"/>
        <end position="466"/>
    </location>
</feature>
<keyword evidence="4" id="KW-1185">Reference proteome</keyword>